<sequence>MYLAGQHSPKNIPQAEEILISEEKNAPTTHMLNFELKEVPWDERVGFGIEFEFALATVPLGTKDPEPNEGREIHSIDVPIDSPGTNPNTLSDIDRQLNVQLHIANTLKANGFRAASQIQLERDWKAWENGNLDKEPYPSDILWIVKQDDTIQFPTTLVYTYKWYKIEICTPALMFSPWNIRHIWDILSILTRKYRLNCNQSCGLHVHVSTAKKDFSLDVLKNLMALIFTFERQLELCHPTHRIRNKHTFPLRDHANINQNFVPGTNFSCSDKNWKNNRALLKRRARLPLIIPPVCPEKDSLAAIFNAKSKADIVKMFKSDEDVRLGYNIQFLNEPYPDPFKHTIEFRQHEATTVPQKIERWLNICCRLVEIARQTASASDEEKNIFHAFLLNHVNDDVDDFGLVILLVNLGLTEEAGYYGVEIALNPELRPRRKSMFSSTPSV</sequence>
<dbReference type="InterPro" id="IPR022025">
    <property type="entry name" value="Amidoligase_2"/>
</dbReference>
<evidence type="ECO:0008006" key="4">
    <source>
        <dbReference type="Google" id="ProtNLM"/>
    </source>
</evidence>
<dbReference type="PANTHER" id="PTHR36847:SF1">
    <property type="entry name" value="AMIDOLIGASE ENZYME"/>
    <property type="match status" value="1"/>
</dbReference>
<evidence type="ECO:0000313" key="2">
    <source>
        <dbReference type="EMBL" id="TGO19764.1"/>
    </source>
</evidence>
<organism evidence="2 3">
    <name type="scientific">Botrytis tulipae</name>
    <dbReference type="NCBI Taxonomy" id="87230"/>
    <lineage>
        <taxon>Eukaryota</taxon>
        <taxon>Fungi</taxon>
        <taxon>Dikarya</taxon>
        <taxon>Ascomycota</taxon>
        <taxon>Pezizomycotina</taxon>
        <taxon>Leotiomycetes</taxon>
        <taxon>Helotiales</taxon>
        <taxon>Sclerotiniaceae</taxon>
        <taxon>Botrytis</taxon>
    </lineage>
</organism>
<dbReference type="PANTHER" id="PTHR36847">
    <property type="entry name" value="AMIDOLIGASE ENZYME"/>
    <property type="match status" value="1"/>
</dbReference>
<name>A0A4Z1F501_9HELO</name>
<evidence type="ECO:0000256" key="1">
    <source>
        <dbReference type="SAM" id="MobiDB-lite"/>
    </source>
</evidence>
<keyword evidence="3" id="KW-1185">Reference proteome</keyword>
<protein>
    <recommendedName>
        <fullName evidence="4">Amidoligase enzyme</fullName>
    </recommendedName>
</protein>
<dbReference type="AlphaFoldDB" id="A0A4Z1F501"/>
<dbReference type="Proteomes" id="UP000297777">
    <property type="component" value="Unassembled WGS sequence"/>
</dbReference>
<gene>
    <name evidence="2" type="ORF">BTUL_0002g00060</name>
</gene>
<dbReference type="EMBL" id="PQXH01000002">
    <property type="protein sequence ID" value="TGO19764.1"/>
    <property type="molecule type" value="Genomic_DNA"/>
</dbReference>
<proteinExistence type="predicted"/>
<reference evidence="2 3" key="1">
    <citation type="submission" date="2017-12" db="EMBL/GenBank/DDBJ databases">
        <title>Comparative genomics of Botrytis spp.</title>
        <authorList>
            <person name="Valero-Jimenez C.A."/>
            <person name="Tapia P."/>
            <person name="Veloso J."/>
            <person name="Silva-Moreno E."/>
            <person name="Staats M."/>
            <person name="Valdes J.H."/>
            <person name="Van Kan J.A.L."/>
        </authorList>
    </citation>
    <scope>NUCLEOTIDE SEQUENCE [LARGE SCALE GENOMIC DNA]</scope>
    <source>
        <strain evidence="2 3">Bt9001</strain>
    </source>
</reference>
<comment type="caution">
    <text evidence="2">The sequence shown here is derived from an EMBL/GenBank/DDBJ whole genome shotgun (WGS) entry which is preliminary data.</text>
</comment>
<dbReference type="Pfam" id="PF12224">
    <property type="entry name" value="Amidoligase_2"/>
    <property type="match status" value="1"/>
</dbReference>
<dbReference type="OrthoDB" id="412402at2759"/>
<feature type="region of interest" description="Disordered" evidence="1">
    <location>
        <begin position="61"/>
        <end position="81"/>
    </location>
</feature>
<evidence type="ECO:0000313" key="3">
    <source>
        <dbReference type="Proteomes" id="UP000297777"/>
    </source>
</evidence>
<accession>A0A4Z1F501</accession>
<feature type="compositionally biased region" description="Basic and acidic residues" evidence="1">
    <location>
        <begin position="63"/>
        <end position="75"/>
    </location>
</feature>